<protein>
    <submittedName>
        <fullName evidence="2">Uncharacterized protein</fullName>
    </submittedName>
</protein>
<proteinExistence type="predicted"/>
<gene>
    <name evidence="2" type="ORF">NDU88_006949</name>
</gene>
<evidence type="ECO:0000313" key="2">
    <source>
        <dbReference type="EMBL" id="KAJ1093860.1"/>
    </source>
</evidence>
<comment type="caution">
    <text evidence="2">The sequence shown here is derived from an EMBL/GenBank/DDBJ whole genome shotgun (WGS) entry which is preliminary data.</text>
</comment>
<dbReference type="AlphaFoldDB" id="A0AAV7M1J5"/>
<feature type="region of interest" description="Disordered" evidence="1">
    <location>
        <begin position="19"/>
        <end position="57"/>
    </location>
</feature>
<feature type="compositionally biased region" description="Basic and acidic residues" evidence="1">
    <location>
        <begin position="22"/>
        <end position="31"/>
    </location>
</feature>
<organism evidence="2 3">
    <name type="scientific">Pleurodeles waltl</name>
    <name type="common">Iberian ribbed newt</name>
    <dbReference type="NCBI Taxonomy" id="8319"/>
    <lineage>
        <taxon>Eukaryota</taxon>
        <taxon>Metazoa</taxon>
        <taxon>Chordata</taxon>
        <taxon>Craniata</taxon>
        <taxon>Vertebrata</taxon>
        <taxon>Euteleostomi</taxon>
        <taxon>Amphibia</taxon>
        <taxon>Batrachia</taxon>
        <taxon>Caudata</taxon>
        <taxon>Salamandroidea</taxon>
        <taxon>Salamandridae</taxon>
        <taxon>Pleurodelinae</taxon>
        <taxon>Pleurodeles</taxon>
    </lineage>
</organism>
<dbReference type="Proteomes" id="UP001066276">
    <property type="component" value="Chromosome 11"/>
</dbReference>
<sequence length="105" mass="12048">MKLVFPLARAALLTSWTPGRGPRFDKGDESRPSAVRFTDGGHFFPPTTSRGCRQRTEQSELNVKSGLTWEDDARQLQRVPRKVRARVARRMDNWRAELLGRITKP</sequence>
<reference evidence="2" key="1">
    <citation type="journal article" date="2022" name="bioRxiv">
        <title>Sequencing and chromosome-scale assembly of the giantPleurodeles waltlgenome.</title>
        <authorList>
            <person name="Brown T."/>
            <person name="Elewa A."/>
            <person name="Iarovenko S."/>
            <person name="Subramanian E."/>
            <person name="Araus A.J."/>
            <person name="Petzold A."/>
            <person name="Susuki M."/>
            <person name="Suzuki K.-i.T."/>
            <person name="Hayashi T."/>
            <person name="Toyoda A."/>
            <person name="Oliveira C."/>
            <person name="Osipova E."/>
            <person name="Leigh N.D."/>
            <person name="Simon A."/>
            <person name="Yun M.H."/>
        </authorList>
    </citation>
    <scope>NUCLEOTIDE SEQUENCE</scope>
    <source>
        <strain evidence="2">20211129_DDA</strain>
        <tissue evidence="2">Liver</tissue>
    </source>
</reference>
<evidence type="ECO:0000256" key="1">
    <source>
        <dbReference type="SAM" id="MobiDB-lite"/>
    </source>
</evidence>
<evidence type="ECO:0000313" key="3">
    <source>
        <dbReference type="Proteomes" id="UP001066276"/>
    </source>
</evidence>
<dbReference type="EMBL" id="JANPWB010000015">
    <property type="protein sequence ID" value="KAJ1093860.1"/>
    <property type="molecule type" value="Genomic_DNA"/>
</dbReference>
<name>A0AAV7M1J5_PLEWA</name>
<accession>A0AAV7M1J5</accession>
<keyword evidence="3" id="KW-1185">Reference proteome</keyword>